<dbReference type="PANTHER" id="PTHR15835:SF6">
    <property type="entry name" value="ZINC FINGER C3HC-TYPE PROTEIN 1"/>
    <property type="match status" value="1"/>
</dbReference>
<organism evidence="4 5">
    <name type="scientific">Pichia inconspicua</name>
    <dbReference type="NCBI Taxonomy" id="52247"/>
    <lineage>
        <taxon>Eukaryota</taxon>
        <taxon>Fungi</taxon>
        <taxon>Dikarya</taxon>
        <taxon>Ascomycota</taxon>
        <taxon>Saccharomycotina</taxon>
        <taxon>Pichiomycetes</taxon>
        <taxon>Pichiales</taxon>
        <taxon>Pichiaceae</taxon>
        <taxon>Pichia</taxon>
    </lineage>
</organism>
<dbReference type="PANTHER" id="PTHR15835">
    <property type="entry name" value="NUCLEAR-INTERACTING PARTNER OF ALK"/>
    <property type="match status" value="1"/>
</dbReference>
<dbReference type="STRING" id="52247.A0A4V4NFG0"/>
<gene>
    <name evidence="4" type="ORF">CANINC_003363</name>
</gene>
<accession>A0A4V4NFG0</accession>
<dbReference type="Pfam" id="PF07967">
    <property type="entry name" value="zf-C3HC"/>
    <property type="match status" value="1"/>
</dbReference>
<dbReference type="GO" id="GO:0005634">
    <property type="term" value="C:nucleus"/>
    <property type="evidence" value="ECO:0007669"/>
    <property type="project" value="UniProtKB-SubCell"/>
</dbReference>
<dbReference type="EMBL" id="SELW01000551">
    <property type="protein sequence ID" value="TID21879.1"/>
    <property type="molecule type" value="Genomic_DNA"/>
</dbReference>
<evidence type="ECO:0000313" key="4">
    <source>
        <dbReference type="EMBL" id="TID21879.1"/>
    </source>
</evidence>
<evidence type="ECO:0000256" key="2">
    <source>
        <dbReference type="ARBA" id="ARBA00023242"/>
    </source>
</evidence>
<comment type="subcellular location">
    <subcellularLocation>
        <location evidence="1">Nucleus</location>
    </subcellularLocation>
</comment>
<evidence type="ECO:0000256" key="1">
    <source>
        <dbReference type="ARBA" id="ARBA00004123"/>
    </source>
</evidence>
<evidence type="ECO:0000313" key="5">
    <source>
        <dbReference type="Proteomes" id="UP000307173"/>
    </source>
</evidence>
<name>A0A4V4NFG0_9ASCO</name>
<protein>
    <recommendedName>
        <fullName evidence="3">C3HC-type domain-containing protein</fullName>
    </recommendedName>
</protein>
<keyword evidence="2" id="KW-0539">Nucleus</keyword>
<comment type="caution">
    <text evidence="4">The sequence shown here is derived from an EMBL/GenBank/DDBJ whole genome shotgun (WGS) entry which is preliminary data.</text>
</comment>
<sequence>MATNLNDTDVPSSTATAILSILQNISISPPNSNDKTLLGYPYRPSIGNGSPNKLQIHHHSLPKSIIPKRRLSSSGSFEGLGSIASDNSNNTSSNHHHHKKHLVYLRGYNKIPSVRAVASPLSRSFLIKRLLTYSVFNWSISDPALSPLICATQGWKCHPVRKNELHCTSCHAGMIVKVPEQPELITTKVNPIFNNQHHTDNYDNILNNTEKYDSPFEFKFLEDDLDGNEISDNLHVYETIVNSYVNRLSTDHYPTCSFLPLLPLSPKDENYYLSVKDISREVPKFNNRLSIMTKHKDVLTGKNFQSQILQQDEKDFLLSYLKRFEVQDQMDVDDEEPSLDIILPALLGWELKIQNFHNDMFLLLKCECCTRRILLTTYNKDSSKFNDIEELKPCPHKAEIPAREQRTEFDEATKIDQYHMYKTDEYEYEDEEEDERIHLENEHDSWCCMRKGWRIVLEGLRSI</sequence>
<proteinExistence type="predicted"/>
<dbReference type="GO" id="GO:0008270">
    <property type="term" value="F:zinc ion binding"/>
    <property type="evidence" value="ECO:0007669"/>
    <property type="project" value="InterPro"/>
</dbReference>
<dbReference type="OrthoDB" id="3987180at2759"/>
<dbReference type="InterPro" id="IPR012935">
    <property type="entry name" value="NuBaID_N"/>
</dbReference>
<dbReference type="Proteomes" id="UP000307173">
    <property type="component" value="Unassembled WGS sequence"/>
</dbReference>
<dbReference type="AlphaFoldDB" id="A0A4V4NFG0"/>
<reference evidence="4 5" key="1">
    <citation type="journal article" date="2019" name="Front. Genet.">
        <title>Whole-Genome Sequencing of the Opportunistic Yeast Pathogen Candida inconspicua Uncovers Its Hybrid Origin.</title>
        <authorList>
            <person name="Mixao V."/>
            <person name="Hansen A.P."/>
            <person name="Saus E."/>
            <person name="Boekhout T."/>
            <person name="Lass-Florl C."/>
            <person name="Gabaldon T."/>
        </authorList>
    </citation>
    <scope>NUCLEOTIDE SEQUENCE [LARGE SCALE GENOMIC DNA]</scope>
    <source>
        <strain evidence="4 5">CBS 180</strain>
    </source>
</reference>
<feature type="domain" description="C3HC-type" evidence="3">
    <location>
        <begin position="120"/>
        <end position="296"/>
    </location>
</feature>
<evidence type="ECO:0000259" key="3">
    <source>
        <dbReference type="Pfam" id="PF07967"/>
    </source>
</evidence>
<keyword evidence="5" id="KW-1185">Reference proteome</keyword>